<dbReference type="OrthoDB" id="10261055at2759"/>
<comment type="caution">
    <text evidence="2">The sequence shown here is derived from an EMBL/GenBank/DDBJ whole genome shotgun (WGS) entry which is preliminary data.</text>
</comment>
<dbReference type="AlphaFoldDB" id="A0A397G351"/>
<dbReference type="STRING" id="1348612.A0A397G351"/>
<organism evidence="2 3">
    <name type="scientific">Diversispora epigaea</name>
    <dbReference type="NCBI Taxonomy" id="1348612"/>
    <lineage>
        <taxon>Eukaryota</taxon>
        <taxon>Fungi</taxon>
        <taxon>Fungi incertae sedis</taxon>
        <taxon>Mucoromycota</taxon>
        <taxon>Glomeromycotina</taxon>
        <taxon>Glomeromycetes</taxon>
        <taxon>Diversisporales</taxon>
        <taxon>Diversisporaceae</taxon>
        <taxon>Diversispora</taxon>
    </lineage>
</organism>
<feature type="chain" id="PRO_5017485158" evidence="1">
    <location>
        <begin position="19"/>
        <end position="94"/>
    </location>
</feature>
<accession>A0A397G351</accession>
<keyword evidence="3" id="KW-1185">Reference proteome</keyword>
<reference evidence="2 3" key="1">
    <citation type="submission" date="2018-08" db="EMBL/GenBank/DDBJ databases">
        <title>Genome and evolution of the arbuscular mycorrhizal fungus Diversispora epigaea (formerly Glomus versiforme) and its bacterial endosymbionts.</title>
        <authorList>
            <person name="Sun X."/>
            <person name="Fei Z."/>
            <person name="Harrison M."/>
        </authorList>
    </citation>
    <scope>NUCLEOTIDE SEQUENCE [LARGE SCALE GENOMIC DNA]</scope>
    <source>
        <strain evidence="2 3">IT104</strain>
    </source>
</reference>
<evidence type="ECO:0000256" key="1">
    <source>
        <dbReference type="SAM" id="SignalP"/>
    </source>
</evidence>
<proteinExistence type="predicted"/>
<name>A0A397G351_9GLOM</name>
<feature type="signal peptide" evidence="1">
    <location>
        <begin position="1"/>
        <end position="18"/>
    </location>
</feature>
<evidence type="ECO:0000313" key="3">
    <source>
        <dbReference type="Proteomes" id="UP000266861"/>
    </source>
</evidence>
<dbReference type="Proteomes" id="UP000266861">
    <property type="component" value="Unassembled WGS sequence"/>
</dbReference>
<dbReference type="EMBL" id="PQFF01000557">
    <property type="protein sequence ID" value="RHZ45057.1"/>
    <property type="molecule type" value="Genomic_DNA"/>
</dbReference>
<protein>
    <submittedName>
        <fullName evidence="2">Uncharacterized protein</fullName>
    </submittedName>
</protein>
<evidence type="ECO:0000313" key="2">
    <source>
        <dbReference type="EMBL" id="RHZ45057.1"/>
    </source>
</evidence>
<gene>
    <name evidence="2" type="ORF">Glove_692g17</name>
</gene>
<sequence>MDLRLFWTKLGIIWITDGTPLQGLTGGGGVEYILTQMFGNGLNGFINLPDPHKHFTLEQVELAIHHKKAWQLLYDFEIILDIAKELPQDSSKAT</sequence>
<keyword evidence="1" id="KW-0732">Signal</keyword>